<dbReference type="Proteomes" id="UP001595767">
    <property type="component" value="Unassembled WGS sequence"/>
</dbReference>
<evidence type="ECO:0000256" key="1">
    <source>
        <dbReference type="SAM" id="SignalP"/>
    </source>
</evidence>
<feature type="chain" id="PRO_5046673856" evidence="1">
    <location>
        <begin position="26"/>
        <end position="120"/>
    </location>
</feature>
<keyword evidence="3" id="KW-1185">Reference proteome</keyword>
<reference evidence="3" key="1">
    <citation type="journal article" date="2019" name="Int. J. Syst. Evol. Microbiol.">
        <title>The Global Catalogue of Microorganisms (GCM) 10K type strain sequencing project: providing services to taxonomists for standard genome sequencing and annotation.</title>
        <authorList>
            <consortium name="The Broad Institute Genomics Platform"/>
            <consortium name="The Broad Institute Genome Sequencing Center for Infectious Disease"/>
            <person name="Wu L."/>
            <person name="Ma J."/>
        </authorList>
    </citation>
    <scope>NUCLEOTIDE SEQUENCE [LARGE SCALE GENOMIC DNA]</scope>
    <source>
        <strain evidence="3">CGMCC 4.7204</strain>
    </source>
</reference>
<dbReference type="EMBL" id="JBHSBA010000015">
    <property type="protein sequence ID" value="MFC4127889.1"/>
    <property type="molecule type" value="Genomic_DNA"/>
</dbReference>
<dbReference type="RefSeq" id="WP_378553605.1">
    <property type="nucleotide sequence ID" value="NZ_JBHSBA010000015.1"/>
</dbReference>
<proteinExistence type="predicted"/>
<sequence>MGNMLRASAAGVVVAGSLFVGVAGASVAVAAPVQPGPVAAAPIGQPVLAGWAPMQEKPKMITVTRQCDKVKNDTPGNGHSEEKVRATAKAYNKKAAEAAADKLIDQKMPKGYHKRHCRTT</sequence>
<evidence type="ECO:0000313" key="3">
    <source>
        <dbReference type="Proteomes" id="UP001595767"/>
    </source>
</evidence>
<organism evidence="2 3">
    <name type="scientific">Nocardia rhizosphaerae</name>
    <dbReference type="NCBI Taxonomy" id="1691571"/>
    <lineage>
        <taxon>Bacteria</taxon>
        <taxon>Bacillati</taxon>
        <taxon>Actinomycetota</taxon>
        <taxon>Actinomycetes</taxon>
        <taxon>Mycobacteriales</taxon>
        <taxon>Nocardiaceae</taxon>
        <taxon>Nocardia</taxon>
    </lineage>
</organism>
<feature type="signal peptide" evidence="1">
    <location>
        <begin position="1"/>
        <end position="25"/>
    </location>
</feature>
<name>A0ABV8LC73_9NOCA</name>
<accession>A0ABV8LC73</accession>
<keyword evidence="1" id="KW-0732">Signal</keyword>
<protein>
    <submittedName>
        <fullName evidence="2">Uncharacterized protein</fullName>
    </submittedName>
</protein>
<gene>
    <name evidence="2" type="ORF">ACFOW8_23470</name>
</gene>
<comment type="caution">
    <text evidence="2">The sequence shown here is derived from an EMBL/GenBank/DDBJ whole genome shotgun (WGS) entry which is preliminary data.</text>
</comment>
<evidence type="ECO:0000313" key="2">
    <source>
        <dbReference type="EMBL" id="MFC4127889.1"/>
    </source>
</evidence>